<evidence type="ECO:0000313" key="4">
    <source>
        <dbReference type="Proteomes" id="UP000593577"/>
    </source>
</evidence>
<dbReference type="Proteomes" id="UP000593577">
    <property type="component" value="Unassembled WGS sequence"/>
</dbReference>
<dbReference type="Pfam" id="PF13962">
    <property type="entry name" value="PGG"/>
    <property type="match status" value="1"/>
</dbReference>
<dbReference type="AlphaFoldDB" id="A0A7J8YFH3"/>
<accession>A0A7J8YFH3</accession>
<feature type="non-terminal residue" evidence="3">
    <location>
        <position position="1"/>
    </location>
</feature>
<comment type="caution">
    <text evidence="3">The sequence shown here is derived from an EMBL/GenBank/DDBJ whole genome shotgun (WGS) entry which is preliminary data.</text>
</comment>
<keyword evidence="4" id="KW-1185">Reference proteome</keyword>
<sequence length="230" mass="25603">EQIVKLLKEIVNEEVAEKSVRPIGLTTITAESLEKTRDADLVVAAFIASVTFAVAITVPSGFKSEKGDLEEDIIGKYHTGKAFAKMGPSINFMLTSSCEPQKLEENITLMDASQYKAAAEGKIEVFNNNQGLQLESLKTPNHDNVLHVNLATQDYAAWIFNIFLLIIIYFPVLYESFYRSLSVFINMKRREKGSDFIEQVLGKCPSLLLQMNAKSQTPLHVAARYGHSAI</sequence>
<feature type="transmembrane region" description="Helical" evidence="1">
    <location>
        <begin position="155"/>
        <end position="174"/>
    </location>
</feature>
<evidence type="ECO:0000313" key="3">
    <source>
        <dbReference type="EMBL" id="MBA0698341.1"/>
    </source>
</evidence>
<evidence type="ECO:0000259" key="2">
    <source>
        <dbReference type="Pfam" id="PF13962"/>
    </source>
</evidence>
<protein>
    <recommendedName>
        <fullName evidence="2">PGG domain-containing protein</fullName>
    </recommendedName>
</protein>
<organism evidence="3 4">
    <name type="scientific">Gossypium aridum</name>
    <name type="common">American cotton</name>
    <name type="synonym">Erioxylum aridum</name>
    <dbReference type="NCBI Taxonomy" id="34290"/>
    <lineage>
        <taxon>Eukaryota</taxon>
        <taxon>Viridiplantae</taxon>
        <taxon>Streptophyta</taxon>
        <taxon>Embryophyta</taxon>
        <taxon>Tracheophyta</taxon>
        <taxon>Spermatophyta</taxon>
        <taxon>Magnoliopsida</taxon>
        <taxon>eudicotyledons</taxon>
        <taxon>Gunneridae</taxon>
        <taxon>Pentapetalae</taxon>
        <taxon>rosids</taxon>
        <taxon>malvids</taxon>
        <taxon>Malvales</taxon>
        <taxon>Malvaceae</taxon>
        <taxon>Malvoideae</taxon>
        <taxon>Gossypium</taxon>
    </lineage>
</organism>
<proteinExistence type="predicted"/>
<keyword evidence="1" id="KW-0812">Transmembrane</keyword>
<feature type="transmembrane region" description="Helical" evidence="1">
    <location>
        <begin position="41"/>
        <end position="62"/>
    </location>
</feature>
<keyword evidence="1" id="KW-1133">Transmembrane helix</keyword>
<name>A0A7J8YFH3_GOSAI</name>
<gene>
    <name evidence="3" type="ORF">Goari_021835</name>
</gene>
<reference evidence="3 4" key="1">
    <citation type="journal article" date="2019" name="Genome Biol. Evol.">
        <title>Insights into the evolution of the New World diploid cottons (Gossypium, subgenus Houzingenia) based on genome sequencing.</title>
        <authorList>
            <person name="Grover C.E."/>
            <person name="Arick M.A. 2nd"/>
            <person name="Thrash A."/>
            <person name="Conover J.L."/>
            <person name="Sanders W.S."/>
            <person name="Peterson D.G."/>
            <person name="Frelichowski J.E."/>
            <person name="Scheffler J.A."/>
            <person name="Scheffler B.E."/>
            <person name="Wendel J.F."/>
        </authorList>
    </citation>
    <scope>NUCLEOTIDE SEQUENCE [LARGE SCALE GENOMIC DNA]</scope>
    <source>
        <strain evidence="3">185</strain>
        <tissue evidence="3">Leaf</tissue>
    </source>
</reference>
<feature type="non-terminal residue" evidence="3">
    <location>
        <position position="230"/>
    </location>
</feature>
<feature type="domain" description="PGG" evidence="2">
    <location>
        <begin position="31"/>
        <end position="82"/>
    </location>
</feature>
<keyword evidence="1" id="KW-0472">Membrane</keyword>
<evidence type="ECO:0000256" key="1">
    <source>
        <dbReference type="SAM" id="Phobius"/>
    </source>
</evidence>
<dbReference type="EMBL" id="JABFAA010000012">
    <property type="protein sequence ID" value="MBA0698341.1"/>
    <property type="molecule type" value="Genomic_DNA"/>
</dbReference>
<dbReference type="InterPro" id="IPR026961">
    <property type="entry name" value="PGG_dom"/>
</dbReference>